<evidence type="ECO:0000313" key="6">
    <source>
        <dbReference type="EMBL" id="KAJ8447989.1"/>
    </source>
</evidence>
<dbReference type="Proteomes" id="UP001153076">
    <property type="component" value="Unassembled WGS sequence"/>
</dbReference>
<feature type="region of interest" description="Disordered" evidence="4">
    <location>
        <begin position="1"/>
        <end position="38"/>
    </location>
</feature>
<accession>A0A9Q1QN73</accession>
<dbReference type="PANTHER" id="PTHR10751">
    <property type="entry name" value="GUANYLATE BINDING PROTEIN"/>
    <property type="match status" value="1"/>
</dbReference>
<dbReference type="PROSITE" id="PS51715">
    <property type="entry name" value="G_GB1_RHD3"/>
    <property type="match status" value="1"/>
</dbReference>
<proteinExistence type="inferred from homology"/>
<reference evidence="6" key="1">
    <citation type="submission" date="2022-04" db="EMBL/GenBank/DDBJ databases">
        <title>Carnegiea gigantea Genome sequencing and assembly v2.</title>
        <authorList>
            <person name="Copetti D."/>
            <person name="Sanderson M.J."/>
            <person name="Burquez A."/>
            <person name="Wojciechowski M.F."/>
        </authorList>
    </citation>
    <scope>NUCLEOTIDE SEQUENCE</scope>
    <source>
        <strain evidence="6">SGP5-SGP5p</strain>
        <tissue evidence="6">Aerial part</tissue>
    </source>
</reference>
<protein>
    <recommendedName>
        <fullName evidence="5">GB1/RHD3-type G domain-containing protein</fullName>
    </recommendedName>
</protein>
<evidence type="ECO:0000256" key="3">
    <source>
        <dbReference type="PROSITE-ProRule" id="PRU01052"/>
    </source>
</evidence>
<dbReference type="Pfam" id="PF02263">
    <property type="entry name" value="GBP"/>
    <property type="match status" value="2"/>
</dbReference>
<feature type="compositionally biased region" description="Pro residues" evidence="4">
    <location>
        <begin position="19"/>
        <end position="37"/>
    </location>
</feature>
<dbReference type="InterPro" id="IPR027417">
    <property type="entry name" value="P-loop_NTPase"/>
</dbReference>
<evidence type="ECO:0000259" key="5">
    <source>
        <dbReference type="PROSITE" id="PS51715"/>
    </source>
</evidence>
<name>A0A9Q1QN73_9CARY</name>
<dbReference type="OrthoDB" id="2135133at2759"/>
<gene>
    <name evidence="6" type="ORF">Cgig2_028865</name>
</gene>
<organism evidence="6 7">
    <name type="scientific">Carnegiea gigantea</name>
    <dbReference type="NCBI Taxonomy" id="171969"/>
    <lineage>
        <taxon>Eukaryota</taxon>
        <taxon>Viridiplantae</taxon>
        <taxon>Streptophyta</taxon>
        <taxon>Embryophyta</taxon>
        <taxon>Tracheophyta</taxon>
        <taxon>Spermatophyta</taxon>
        <taxon>Magnoliopsida</taxon>
        <taxon>eudicotyledons</taxon>
        <taxon>Gunneridae</taxon>
        <taxon>Pentapetalae</taxon>
        <taxon>Caryophyllales</taxon>
        <taxon>Cactineae</taxon>
        <taxon>Cactaceae</taxon>
        <taxon>Cactoideae</taxon>
        <taxon>Echinocereeae</taxon>
        <taxon>Carnegiea</taxon>
    </lineage>
</organism>
<dbReference type="Gene3D" id="3.40.50.300">
    <property type="entry name" value="P-loop containing nucleotide triphosphate hydrolases"/>
    <property type="match status" value="1"/>
</dbReference>
<evidence type="ECO:0000256" key="1">
    <source>
        <dbReference type="ARBA" id="ARBA00022741"/>
    </source>
</evidence>
<feature type="domain" description="GB1/RHD3-type G" evidence="5">
    <location>
        <begin position="124"/>
        <end position="267"/>
    </location>
</feature>
<dbReference type="AlphaFoldDB" id="A0A9Q1QN73"/>
<comment type="similarity">
    <text evidence="3">Belongs to the TRAFAC class dynamin-like GTPase superfamily. GB1/RHD3 GTPase family.</text>
</comment>
<sequence>MIQRLFRSGGRDDGYAPPETSPPPAPLEAPPRAPPATGPARPIRFVYCDEKGKFRIEPEALAILQLVKEPIGVVSVCGRARQGKSFILNQFLEPVKAWVVSELRRSDRITKQADDFGLELSLVDSLEQTLNYCQVVGMNFELGTYSTQIFSLAVLLSSMFIYNQMGGIDEVALDRLSLVTEMTKHIRVRASGGKTTASELGQFSPMFVWLLRDFYLDLTEDNRKITPRDYVELALRPGQGGAKDVAAKNEVLPGQASEPIPIATADA</sequence>
<evidence type="ECO:0000313" key="7">
    <source>
        <dbReference type="Proteomes" id="UP001153076"/>
    </source>
</evidence>
<dbReference type="GO" id="GO:0003924">
    <property type="term" value="F:GTPase activity"/>
    <property type="evidence" value="ECO:0007669"/>
    <property type="project" value="InterPro"/>
</dbReference>
<keyword evidence="1" id="KW-0547">Nucleotide-binding</keyword>
<keyword evidence="2" id="KW-0342">GTP-binding</keyword>
<evidence type="ECO:0000256" key="2">
    <source>
        <dbReference type="ARBA" id="ARBA00023134"/>
    </source>
</evidence>
<dbReference type="InterPro" id="IPR015894">
    <property type="entry name" value="Guanylate-bd_N"/>
</dbReference>
<dbReference type="GO" id="GO:0005525">
    <property type="term" value="F:GTP binding"/>
    <property type="evidence" value="ECO:0007669"/>
    <property type="project" value="UniProtKB-KW"/>
</dbReference>
<keyword evidence="7" id="KW-1185">Reference proteome</keyword>
<dbReference type="EMBL" id="JAKOGI010000033">
    <property type="protein sequence ID" value="KAJ8447989.1"/>
    <property type="molecule type" value="Genomic_DNA"/>
</dbReference>
<comment type="caution">
    <text evidence="6">The sequence shown here is derived from an EMBL/GenBank/DDBJ whole genome shotgun (WGS) entry which is preliminary data.</text>
</comment>
<evidence type="ECO:0000256" key="4">
    <source>
        <dbReference type="SAM" id="MobiDB-lite"/>
    </source>
</evidence>
<dbReference type="InterPro" id="IPR030386">
    <property type="entry name" value="G_GB1_RHD3_dom"/>
</dbReference>
<dbReference type="SUPFAM" id="SSF52540">
    <property type="entry name" value="P-loop containing nucleoside triphosphate hydrolases"/>
    <property type="match status" value="1"/>
</dbReference>